<dbReference type="EMBL" id="JAHLQT010044460">
    <property type="protein sequence ID" value="KAG7154482.1"/>
    <property type="molecule type" value="Genomic_DNA"/>
</dbReference>
<dbReference type="Proteomes" id="UP000747542">
    <property type="component" value="Unassembled WGS sequence"/>
</dbReference>
<dbReference type="AlphaFoldDB" id="A0A8J5J827"/>
<organism evidence="2 3">
    <name type="scientific">Homarus americanus</name>
    <name type="common">American lobster</name>
    <dbReference type="NCBI Taxonomy" id="6706"/>
    <lineage>
        <taxon>Eukaryota</taxon>
        <taxon>Metazoa</taxon>
        <taxon>Ecdysozoa</taxon>
        <taxon>Arthropoda</taxon>
        <taxon>Crustacea</taxon>
        <taxon>Multicrustacea</taxon>
        <taxon>Malacostraca</taxon>
        <taxon>Eumalacostraca</taxon>
        <taxon>Eucarida</taxon>
        <taxon>Decapoda</taxon>
        <taxon>Pleocyemata</taxon>
        <taxon>Astacidea</taxon>
        <taxon>Nephropoidea</taxon>
        <taxon>Nephropidae</taxon>
        <taxon>Homarus</taxon>
    </lineage>
</organism>
<gene>
    <name evidence="2" type="ORF">Hamer_G018233</name>
</gene>
<proteinExistence type="predicted"/>
<protein>
    <submittedName>
        <fullName evidence="2">Uncharacterized protein</fullName>
    </submittedName>
</protein>
<sequence>MVRFNSTDLKNPIGASASGAALALDLVGFLVFTSSFITIGRKKRNTHDYTDNQESFLQQMLFTVLTDLDDSGCAALALCHASSLPPEQRNPDHTAIIATLSPHPGSPVSWTDFHTPDAKYQYAAFIGLWAGLTANQNQCSHVFPSCPLPPAEITKILANKQVPCGNGSKTHNIIDQ</sequence>
<keyword evidence="1" id="KW-1133">Transmembrane helix</keyword>
<name>A0A8J5J827_HOMAM</name>
<feature type="transmembrane region" description="Helical" evidence="1">
    <location>
        <begin position="20"/>
        <end position="39"/>
    </location>
</feature>
<evidence type="ECO:0000313" key="2">
    <source>
        <dbReference type="EMBL" id="KAG7154482.1"/>
    </source>
</evidence>
<keyword evidence="1" id="KW-0472">Membrane</keyword>
<comment type="caution">
    <text evidence="2">The sequence shown here is derived from an EMBL/GenBank/DDBJ whole genome shotgun (WGS) entry which is preliminary data.</text>
</comment>
<evidence type="ECO:0000256" key="1">
    <source>
        <dbReference type="SAM" id="Phobius"/>
    </source>
</evidence>
<keyword evidence="1" id="KW-0812">Transmembrane</keyword>
<keyword evidence="3" id="KW-1185">Reference proteome</keyword>
<evidence type="ECO:0000313" key="3">
    <source>
        <dbReference type="Proteomes" id="UP000747542"/>
    </source>
</evidence>
<reference evidence="2" key="1">
    <citation type="journal article" date="2021" name="Sci. Adv.">
        <title>The American lobster genome reveals insights on longevity, neural, and immune adaptations.</title>
        <authorList>
            <person name="Polinski J.M."/>
            <person name="Zimin A.V."/>
            <person name="Clark K.F."/>
            <person name="Kohn A.B."/>
            <person name="Sadowski N."/>
            <person name="Timp W."/>
            <person name="Ptitsyn A."/>
            <person name="Khanna P."/>
            <person name="Romanova D.Y."/>
            <person name="Williams P."/>
            <person name="Greenwood S.J."/>
            <person name="Moroz L.L."/>
            <person name="Walt D.R."/>
            <person name="Bodnar A.G."/>
        </authorList>
    </citation>
    <scope>NUCLEOTIDE SEQUENCE</scope>
    <source>
        <strain evidence="2">GMGI-L3</strain>
    </source>
</reference>
<accession>A0A8J5J827</accession>
<dbReference type="OrthoDB" id="6368058at2759"/>